<dbReference type="EMBL" id="CP067420">
    <property type="protein sequence ID" value="QQP91735.1"/>
    <property type="molecule type" value="Genomic_DNA"/>
</dbReference>
<evidence type="ECO:0000313" key="3">
    <source>
        <dbReference type="Proteomes" id="UP000595197"/>
    </source>
</evidence>
<keyword evidence="3" id="KW-1185">Reference proteome</keyword>
<dbReference type="InterPro" id="IPR012902">
    <property type="entry name" value="N_methyl_site"/>
</dbReference>
<reference evidence="2" key="1">
    <citation type="submission" date="2021-02" db="EMBL/GenBank/DDBJ databases">
        <title>Skermanella TT6 skin isolate.</title>
        <authorList>
            <person name="Lee K."/>
            <person name="Ganzorig M."/>
        </authorList>
    </citation>
    <scope>NUCLEOTIDE SEQUENCE</scope>
    <source>
        <strain evidence="2">TT6</strain>
    </source>
</reference>
<dbReference type="Proteomes" id="UP000595197">
    <property type="component" value="Chromosome"/>
</dbReference>
<sequence>MTEAPSVRRQPRPPGRRPGFSLIEVLVALAILGIALGAMLPRLSFGSLASERAERTEEAVMLAERLLTEVGRTIPMPSGTPLDGTSPDGFSWRIETCCLRALSDATGRNTAGIADVRVEVSWLSMRGSRNISMVTRRMMPGETR</sequence>
<dbReference type="NCBIfam" id="TIGR02532">
    <property type="entry name" value="IV_pilin_GFxxxE"/>
    <property type="match status" value="1"/>
</dbReference>
<protein>
    <submittedName>
        <fullName evidence="2">Type II secretion system protein</fullName>
    </submittedName>
</protein>
<gene>
    <name evidence="2" type="ORF">IGS68_11250</name>
</gene>
<evidence type="ECO:0000256" key="1">
    <source>
        <dbReference type="SAM" id="Phobius"/>
    </source>
</evidence>
<name>A0ABX7BBG4_9PROT</name>
<dbReference type="SUPFAM" id="SSF54523">
    <property type="entry name" value="Pili subunits"/>
    <property type="match status" value="1"/>
</dbReference>
<feature type="transmembrane region" description="Helical" evidence="1">
    <location>
        <begin position="20"/>
        <end position="40"/>
    </location>
</feature>
<dbReference type="Pfam" id="PF07963">
    <property type="entry name" value="N_methyl"/>
    <property type="match status" value="1"/>
</dbReference>
<dbReference type="RefSeq" id="WP_201079960.1">
    <property type="nucleotide sequence ID" value="NZ_CP067420.1"/>
</dbReference>
<accession>A0ABX7BBG4</accession>
<keyword evidence="1" id="KW-0472">Membrane</keyword>
<evidence type="ECO:0000313" key="2">
    <source>
        <dbReference type="EMBL" id="QQP91735.1"/>
    </source>
</evidence>
<organism evidence="2 3">
    <name type="scientific">Skermanella cutis</name>
    <dbReference type="NCBI Taxonomy" id="2775420"/>
    <lineage>
        <taxon>Bacteria</taxon>
        <taxon>Pseudomonadati</taxon>
        <taxon>Pseudomonadota</taxon>
        <taxon>Alphaproteobacteria</taxon>
        <taxon>Rhodospirillales</taxon>
        <taxon>Azospirillaceae</taxon>
        <taxon>Skermanella</taxon>
    </lineage>
</organism>
<keyword evidence="1" id="KW-0812">Transmembrane</keyword>
<dbReference type="InterPro" id="IPR045584">
    <property type="entry name" value="Pilin-like"/>
</dbReference>
<keyword evidence="1" id="KW-1133">Transmembrane helix</keyword>
<proteinExistence type="predicted"/>